<keyword evidence="3" id="KW-1133">Transmembrane helix</keyword>
<accession>A0A2A6CMX7</accession>
<keyword evidence="6" id="KW-1185">Reference proteome</keyword>
<dbReference type="GO" id="GO:0004930">
    <property type="term" value="F:G protein-coupled receptor activity"/>
    <property type="evidence" value="ECO:0007669"/>
    <property type="project" value="InterPro"/>
</dbReference>
<dbReference type="PROSITE" id="PS50262">
    <property type="entry name" value="G_PROTEIN_RECEP_F1_2"/>
    <property type="match status" value="1"/>
</dbReference>
<dbReference type="AlphaFoldDB" id="A0A2A6CMX7"/>
<dbReference type="InterPro" id="IPR019425">
    <property type="entry name" value="7TM_GPCR_serpentine_rcpt_Srt"/>
</dbReference>
<dbReference type="PANTHER" id="PTHR23021">
    <property type="entry name" value="SERPENTINE RECEPTOR, CLASS T"/>
    <property type="match status" value="1"/>
</dbReference>
<dbReference type="Gene3D" id="1.20.1070.10">
    <property type="entry name" value="Rhodopsin 7-helix transmembrane proteins"/>
    <property type="match status" value="2"/>
</dbReference>
<dbReference type="Proteomes" id="UP000005239">
    <property type="component" value="Unassembled WGS sequence"/>
</dbReference>
<name>A0A2A6CMX7_PRIPA</name>
<dbReference type="PANTHER" id="PTHR23021:SF11">
    <property type="entry name" value="SERPENTINE RECEPTOR, CLASS T"/>
    <property type="match status" value="1"/>
</dbReference>
<dbReference type="OrthoDB" id="5820127at2759"/>
<dbReference type="InterPro" id="IPR017452">
    <property type="entry name" value="GPCR_Rhodpsn_7TM"/>
</dbReference>
<evidence type="ECO:0000256" key="1">
    <source>
        <dbReference type="ARBA" id="ARBA00004370"/>
    </source>
</evidence>
<dbReference type="EnsemblMetazoa" id="PPA41115.1">
    <property type="protein sequence ID" value="PPA41115.1"/>
    <property type="gene ID" value="WBGene00279484"/>
</dbReference>
<evidence type="ECO:0000313" key="5">
    <source>
        <dbReference type="EnsemblMetazoa" id="PPA41115.1"/>
    </source>
</evidence>
<dbReference type="GO" id="GO:0016020">
    <property type="term" value="C:membrane"/>
    <property type="evidence" value="ECO:0007669"/>
    <property type="project" value="UniProtKB-SubCell"/>
</dbReference>
<dbReference type="SMART" id="SM01381">
    <property type="entry name" value="7TM_GPCR_Srsx"/>
    <property type="match status" value="1"/>
</dbReference>
<evidence type="ECO:0000256" key="4">
    <source>
        <dbReference type="ARBA" id="ARBA00023136"/>
    </source>
</evidence>
<keyword evidence="4" id="KW-0472">Membrane</keyword>
<evidence type="ECO:0000256" key="2">
    <source>
        <dbReference type="ARBA" id="ARBA00022692"/>
    </source>
</evidence>
<reference evidence="5" key="2">
    <citation type="submission" date="2022-06" db="UniProtKB">
        <authorList>
            <consortium name="EnsemblMetazoa"/>
        </authorList>
    </citation>
    <scope>IDENTIFICATION</scope>
    <source>
        <strain evidence="5">PS312</strain>
    </source>
</reference>
<dbReference type="InterPro" id="IPR000276">
    <property type="entry name" value="GPCR_Rhodpsn"/>
</dbReference>
<keyword evidence="2" id="KW-0812">Transmembrane</keyword>
<dbReference type="InterPro" id="IPR019424">
    <property type="entry name" value="7TM_GPCR_Srsx"/>
</dbReference>
<evidence type="ECO:0000313" key="6">
    <source>
        <dbReference type="Proteomes" id="UP000005239"/>
    </source>
</evidence>
<dbReference type="Pfam" id="PF10320">
    <property type="entry name" value="7TM_GPCR_Srsx"/>
    <property type="match status" value="1"/>
</dbReference>
<organism evidence="5 6">
    <name type="scientific">Pristionchus pacificus</name>
    <name type="common">Parasitic nematode worm</name>
    <dbReference type="NCBI Taxonomy" id="54126"/>
    <lineage>
        <taxon>Eukaryota</taxon>
        <taxon>Metazoa</taxon>
        <taxon>Ecdysozoa</taxon>
        <taxon>Nematoda</taxon>
        <taxon>Chromadorea</taxon>
        <taxon>Rhabditida</taxon>
        <taxon>Rhabditina</taxon>
        <taxon>Diplogasteromorpha</taxon>
        <taxon>Diplogasteroidea</taxon>
        <taxon>Neodiplogasteridae</taxon>
        <taxon>Pristionchus</taxon>
    </lineage>
</organism>
<evidence type="ECO:0000256" key="3">
    <source>
        <dbReference type="ARBA" id="ARBA00022989"/>
    </source>
</evidence>
<dbReference type="Pfam" id="PF10321">
    <property type="entry name" value="7TM_GPCR_Srt"/>
    <property type="match status" value="2"/>
</dbReference>
<dbReference type="SUPFAM" id="SSF81321">
    <property type="entry name" value="Family A G protein-coupled receptor-like"/>
    <property type="match status" value="2"/>
</dbReference>
<comment type="subcellular location">
    <subcellularLocation>
        <location evidence="1">Membrane</location>
    </subcellularLocation>
</comment>
<protein>
    <submittedName>
        <fullName evidence="5">G protein-coupled receptor</fullName>
    </submittedName>
</protein>
<gene>
    <name evidence="5" type="primary">WBGene00279484</name>
</gene>
<accession>A0A8R1UUG2</accession>
<sequence>MKPISQFRCNIFIASEEEYDCSLRGNWSIDWSTKGTVRPYFGAYCLMFATLTMPLYLLCARVIWEMRRTATYKILFVLAIADLMSLVTNSAAFGVFLLMGEVYCHHPKMHVLTVFFSLSCLTCLILAINRMLELVAIRLCHLIFKGSRTWVILGASLVYPFIYAFFTPILPFNSDIHLYSVNPGIYDDDRYEVTNVELIFSLNGNSSTIIPGTFTITQFCPSYRLLYTYSCSYTYSSSSESLNGKLTMQFRAKSSSDIAQTNVLNRATLMLSIQTGMIVVVHTTTGITYALSQYIAPSDAFLYFVQVAWQFATRNDNSSQLQHGIPPFVYMALNPALRAGVWQYAAPIRSVMFLTSSASSKATTIALVVAGPKPSILFLTTYEMDVELYPATYWLILFYGTVVVVGIVGNGAVAFASYQDKRLRNACNILIALASVADCLHVAGHIPLVYAFVSGHLLMNTSDCIWVELLPIIGQNSGCAFILAIGIDRLFACFSPFLYGRKNPIVYIGCHLVGVSLYLAYHFYNLFRNLYPTDLICMVPSNYLGEAKPTWWIVSLTCCLVAVAIYAIVGIRIKTSNMRGHEARIFKSLLLILISVICGYIGTFAAANVITARFKEIDFKLGVLLDLFFGIPINISLAANYMVYYATSSEYRRVFRNQIYLLSGRKVVLRGTVSVTAVSSTAQVAKSRF</sequence>
<reference evidence="6" key="1">
    <citation type="journal article" date="2008" name="Nat. Genet.">
        <title>The Pristionchus pacificus genome provides a unique perspective on nematode lifestyle and parasitism.</title>
        <authorList>
            <person name="Dieterich C."/>
            <person name="Clifton S.W."/>
            <person name="Schuster L.N."/>
            <person name="Chinwalla A."/>
            <person name="Delehaunty K."/>
            <person name="Dinkelacker I."/>
            <person name="Fulton L."/>
            <person name="Fulton R."/>
            <person name="Godfrey J."/>
            <person name="Minx P."/>
            <person name="Mitreva M."/>
            <person name="Roeseler W."/>
            <person name="Tian H."/>
            <person name="Witte H."/>
            <person name="Yang S.P."/>
            <person name="Wilson R.K."/>
            <person name="Sommer R.J."/>
        </authorList>
    </citation>
    <scope>NUCLEOTIDE SEQUENCE [LARGE SCALE GENOMIC DNA]</scope>
    <source>
        <strain evidence="6">PS312</strain>
    </source>
</reference>
<proteinExistence type="predicted"/>